<gene>
    <name evidence="4" type="ORF">K7432_008057</name>
</gene>
<keyword evidence="2" id="KW-1133">Transmembrane helix</keyword>
<proteinExistence type="inferred from homology"/>
<dbReference type="PANTHER" id="PTHR12286:SF5">
    <property type="entry name" value="SACCHAROPINE DEHYDROGENASE-LIKE OXIDOREDUCTASE"/>
    <property type="match status" value="1"/>
</dbReference>
<dbReference type="InterPro" id="IPR036291">
    <property type="entry name" value="NAD(P)-bd_dom_sf"/>
</dbReference>
<name>A0ABR2WSD4_9FUNG</name>
<dbReference type="SUPFAM" id="SSF51735">
    <property type="entry name" value="NAD(P)-binding Rossmann-fold domains"/>
    <property type="match status" value="1"/>
</dbReference>
<evidence type="ECO:0000256" key="1">
    <source>
        <dbReference type="ARBA" id="ARBA00038048"/>
    </source>
</evidence>
<reference evidence="4 5" key="1">
    <citation type="submission" date="2023-04" db="EMBL/GenBank/DDBJ databases">
        <title>Genome of Basidiobolus ranarum AG-B5.</title>
        <authorList>
            <person name="Stajich J.E."/>
            <person name="Carter-House D."/>
            <person name="Gryganskyi A."/>
        </authorList>
    </citation>
    <scope>NUCLEOTIDE SEQUENCE [LARGE SCALE GENOMIC DNA]</scope>
    <source>
        <strain evidence="4 5">AG-B5</strain>
    </source>
</reference>
<evidence type="ECO:0000313" key="5">
    <source>
        <dbReference type="Proteomes" id="UP001479436"/>
    </source>
</evidence>
<dbReference type="Pfam" id="PF03435">
    <property type="entry name" value="Sacchrp_dh_NADP"/>
    <property type="match status" value="1"/>
</dbReference>
<evidence type="ECO:0000256" key="2">
    <source>
        <dbReference type="SAM" id="Phobius"/>
    </source>
</evidence>
<feature type="transmembrane region" description="Helical" evidence="2">
    <location>
        <begin position="279"/>
        <end position="301"/>
    </location>
</feature>
<keyword evidence="2" id="KW-0812">Transmembrane</keyword>
<accession>A0ABR2WSD4</accession>
<dbReference type="Proteomes" id="UP001479436">
    <property type="component" value="Unassembled WGS sequence"/>
</dbReference>
<protein>
    <recommendedName>
        <fullName evidence="3">Saccharopine dehydrogenase NADP binding domain-containing protein</fullName>
    </recommendedName>
</protein>
<dbReference type="PANTHER" id="PTHR12286">
    <property type="entry name" value="SACCHAROPINE DEHYDROGENASE-LIKE OXIDOREDUCTASE"/>
    <property type="match status" value="1"/>
</dbReference>
<evidence type="ECO:0000313" key="4">
    <source>
        <dbReference type="EMBL" id="KAK9764434.1"/>
    </source>
</evidence>
<dbReference type="InterPro" id="IPR051276">
    <property type="entry name" value="Saccharopine_DH-like_oxidrdct"/>
</dbReference>
<comment type="similarity">
    <text evidence="1">Belongs to the saccharopine dehydrogenase family.</text>
</comment>
<keyword evidence="5" id="KW-1185">Reference proteome</keyword>
<sequence length="410" mass="44934">MDQGLRNRSSRKYDIILWGATGFTGSRTAHYMAKNAPKSLKWALGGRSEGKLNQVKSQVLELDPSWESNLGIVTADSSNLNSLEQLVGQTKVVISTVGPYAQYGSLLVEACARNGTDYCDITGESFWVKKMIDQFHELAIANNALIVNFCGFDSVPSDMGTFMMVDYIQNKYQKPTKSVKMTITKISGGISGGTIHSAINGGAERGAIKDVSDPYFLNPAEFRGPEKSYIPSVYYDLDFQSWQGLFIMSPVNEKVVRRSNGVTANSYGKNFVYRETQTFSLIVAYLVTYSLILFGISISLAPTRWLLKKIVPVQGEGPSDEQIKKGHFTAEFIAEVESDEKTQVRGQVHGSSDPGYSETCKYVAEAAITMALNRSGCRSQGGVLTPASALGHAYLERLRAIPGAVFKVIE</sequence>
<keyword evidence="2" id="KW-0472">Membrane</keyword>
<dbReference type="InterPro" id="IPR005097">
    <property type="entry name" value="Sacchrp_dh_NADP-bd"/>
</dbReference>
<dbReference type="EMBL" id="JASJQH010000429">
    <property type="protein sequence ID" value="KAK9764434.1"/>
    <property type="molecule type" value="Genomic_DNA"/>
</dbReference>
<organism evidence="4 5">
    <name type="scientific">Basidiobolus ranarum</name>
    <dbReference type="NCBI Taxonomy" id="34480"/>
    <lineage>
        <taxon>Eukaryota</taxon>
        <taxon>Fungi</taxon>
        <taxon>Fungi incertae sedis</taxon>
        <taxon>Zoopagomycota</taxon>
        <taxon>Entomophthoromycotina</taxon>
        <taxon>Basidiobolomycetes</taxon>
        <taxon>Basidiobolales</taxon>
        <taxon>Basidiobolaceae</taxon>
        <taxon>Basidiobolus</taxon>
    </lineage>
</organism>
<comment type="caution">
    <text evidence="4">The sequence shown here is derived from an EMBL/GenBank/DDBJ whole genome shotgun (WGS) entry which is preliminary data.</text>
</comment>
<feature type="domain" description="Saccharopine dehydrogenase NADP binding" evidence="3">
    <location>
        <begin position="15"/>
        <end position="141"/>
    </location>
</feature>
<dbReference type="Gene3D" id="3.40.50.720">
    <property type="entry name" value="NAD(P)-binding Rossmann-like Domain"/>
    <property type="match status" value="1"/>
</dbReference>
<evidence type="ECO:0000259" key="3">
    <source>
        <dbReference type="Pfam" id="PF03435"/>
    </source>
</evidence>